<reference evidence="2 3" key="1">
    <citation type="journal article" date="2016" name="Mol. Biol. Evol.">
        <title>Comparative Genomics of Early-Diverging Mushroom-Forming Fungi Provides Insights into the Origins of Lignocellulose Decay Capabilities.</title>
        <authorList>
            <person name="Nagy L.G."/>
            <person name="Riley R."/>
            <person name="Tritt A."/>
            <person name="Adam C."/>
            <person name="Daum C."/>
            <person name="Floudas D."/>
            <person name="Sun H."/>
            <person name="Yadav J.S."/>
            <person name="Pangilinan J."/>
            <person name="Larsson K.H."/>
            <person name="Matsuura K."/>
            <person name="Barry K."/>
            <person name="Labutti K."/>
            <person name="Kuo R."/>
            <person name="Ohm R.A."/>
            <person name="Bhattacharya S.S."/>
            <person name="Shirouzu T."/>
            <person name="Yoshinaga Y."/>
            <person name="Martin F.M."/>
            <person name="Grigoriev I.V."/>
            <person name="Hibbett D.S."/>
        </authorList>
    </citation>
    <scope>NUCLEOTIDE SEQUENCE [LARGE SCALE GENOMIC DNA]</scope>
    <source>
        <strain evidence="2 3">CBS 109695</strain>
    </source>
</reference>
<protein>
    <submittedName>
        <fullName evidence="2">Uncharacterized protein</fullName>
    </submittedName>
</protein>
<dbReference type="Proteomes" id="UP000076532">
    <property type="component" value="Unassembled WGS sequence"/>
</dbReference>
<evidence type="ECO:0000256" key="1">
    <source>
        <dbReference type="SAM" id="MobiDB-lite"/>
    </source>
</evidence>
<dbReference type="OrthoDB" id="2418900at2759"/>
<evidence type="ECO:0000313" key="2">
    <source>
        <dbReference type="EMBL" id="KZP02872.1"/>
    </source>
</evidence>
<feature type="region of interest" description="Disordered" evidence="1">
    <location>
        <begin position="1"/>
        <end position="35"/>
    </location>
</feature>
<dbReference type="STRING" id="436010.A0A167TEZ9"/>
<sequence length="884" mass="99878">MGDVIGDAPAEYVPAPPAPRAPLASPGPGDHDKVKRWVEPYPKSAGETKGIGKTDFVKVREWQVDQDQDPWAPFESQEEWQLAQWLLQNVGQNATDVFLKLPIIANQTSASFKNKQSLYQKIDGLPGGAEWICETVEVEGDRRDSQGDPERETLQLWRRDPIECIRDMIGNPAFRDHMRFEPERAYEDQDGKSRVYDEMWTGDWWWETQDKVEVGATTAPIIIASDKTHLSTFSGDKKAWPVYMTIGNIEKSIRRKPSARATVLLGYIPVTKLECFTKSKRSAAGFQIFHDCMAMLLDPLKAAGREGIDMTCSDGFIRRVFPILAAYVADHPEQCLVACTGEHRCPRCLVQFKQLGDPVRSVWRDHETTLDAMADMEAGVSSDTFNAQGLRPTRPFWADLPHCDIFSCITPDLLHQLHKGVFKDHIVAWAAQCVSGGQAEIDQRFRTMPPGANLRHFKKGISLISQWTGTEYKNMEKLFLGVLSGQAEPGLIRVVRATLDFIYFAHFESHTTQSLRHLDAAWVSFHQNKHYFVDKGIRTNFSIPKIHSMHHYIASIMSRGSADGFSSEHPERLHIDFAKSAYRATNKREYIKQMTTWLRRQDACHRFSSYLNWAAPRVSDNAKDSPEDGAEDDDPGDNANNDDGGASQGNHDTTLKYTIAKSAPYILPIGALVNEFGATDFIDRLSDFLRSSPSAATRTPALRTTLMLPVYKQFTILIPPVLQVTQDVTTDVVHTRRAVARHGSTAASPSRFDTILVRESGHDTENEHVLEGLAVAQICVIFHLPDDFGTFTEPLAYIEWFTPLSSLTPDIGMYKISPSTRQHQRRASIIPLSQVKRTVHLIPRFGRAVDRTWTSDNVLEKCKSFYLNPYYRNIDFVLFRYLAD</sequence>
<keyword evidence="3" id="KW-1185">Reference proteome</keyword>
<accession>A0A167TEZ9</accession>
<feature type="compositionally biased region" description="Acidic residues" evidence="1">
    <location>
        <begin position="627"/>
        <end position="636"/>
    </location>
</feature>
<dbReference type="EMBL" id="KV418260">
    <property type="protein sequence ID" value="KZP02872.1"/>
    <property type="molecule type" value="Genomic_DNA"/>
</dbReference>
<dbReference type="InterPro" id="IPR041078">
    <property type="entry name" value="Plavaka"/>
</dbReference>
<organism evidence="2 3">
    <name type="scientific">Athelia psychrophila</name>
    <dbReference type="NCBI Taxonomy" id="1759441"/>
    <lineage>
        <taxon>Eukaryota</taxon>
        <taxon>Fungi</taxon>
        <taxon>Dikarya</taxon>
        <taxon>Basidiomycota</taxon>
        <taxon>Agaricomycotina</taxon>
        <taxon>Agaricomycetes</taxon>
        <taxon>Agaricomycetidae</taxon>
        <taxon>Atheliales</taxon>
        <taxon>Atheliaceae</taxon>
        <taxon>Athelia</taxon>
    </lineage>
</organism>
<evidence type="ECO:0000313" key="3">
    <source>
        <dbReference type="Proteomes" id="UP000076532"/>
    </source>
</evidence>
<dbReference type="AlphaFoldDB" id="A0A167TEZ9"/>
<feature type="region of interest" description="Disordered" evidence="1">
    <location>
        <begin position="618"/>
        <end position="652"/>
    </location>
</feature>
<gene>
    <name evidence="2" type="ORF">FIBSPDRAFT_769821</name>
</gene>
<dbReference type="Pfam" id="PF18759">
    <property type="entry name" value="Plavaka"/>
    <property type="match status" value="1"/>
</dbReference>
<name>A0A167TEZ9_9AGAM</name>
<proteinExistence type="predicted"/>